<evidence type="ECO:0000256" key="8">
    <source>
        <dbReference type="PIRSR" id="PIRSR604361-3"/>
    </source>
</evidence>
<name>A0A2P6VRQ2_9CHLO</name>
<evidence type="ECO:0000256" key="5">
    <source>
        <dbReference type="ARBA" id="ARBA00023239"/>
    </source>
</evidence>
<dbReference type="Proteomes" id="UP000239649">
    <property type="component" value="Unassembled WGS sequence"/>
</dbReference>
<evidence type="ECO:0000259" key="10">
    <source>
        <dbReference type="PROSITE" id="PS51819"/>
    </source>
</evidence>
<accession>A0A2P6VRQ2</accession>
<feature type="compositionally biased region" description="Basic and acidic residues" evidence="9">
    <location>
        <begin position="169"/>
        <end position="178"/>
    </location>
</feature>
<feature type="region of interest" description="Disordered" evidence="9">
    <location>
        <begin position="1"/>
        <end position="28"/>
    </location>
</feature>
<comment type="catalytic activity">
    <reaction evidence="7">
        <text>(R)-S-lactoylglutathione = methylglyoxal + glutathione</text>
        <dbReference type="Rhea" id="RHEA:19069"/>
        <dbReference type="ChEBI" id="CHEBI:17158"/>
        <dbReference type="ChEBI" id="CHEBI:57474"/>
        <dbReference type="ChEBI" id="CHEBI:57925"/>
        <dbReference type="EC" id="4.4.1.5"/>
    </reaction>
</comment>
<protein>
    <recommendedName>
        <fullName evidence="3">lactoylglutathione lyase</fullName>
        <ecNumber evidence="3">4.4.1.5</ecNumber>
    </recommendedName>
    <alternativeName>
        <fullName evidence="6">Glyoxalase I</fullName>
    </alternativeName>
</protein>
<dbReference type="GO" id="GO:0019243">
    <property type="term" value="P:methylglyoxal catabolic process to D-lactate via S-lactoyl-glutathione"/>
    <property type="evidence" value="ECO:0007669"/>
    <property type="project" value="TreeGrafter"/>
</dbReference>
<dbReference type="CDD" id="cd16358">
    <property type="entry name" value="GlxI_Ni"/>
    <property type="match status" value="2"/>
</dbReference>
<dbReference type="GO" id="GO:0005737">
    <property type="term" value="C:cytoplasm"/>
    <property type="evidence" value="ECO:0007669"/>
    <property type="project" value="TreeGrafter"/>
</dbReference>
<feature type="binding site" evidence="8">
    <location>
        <position position="967"/>
    </location>
    <ligand>
        <name>Zn(2+)</name>
        <dbReference type="ChEBI" id="CHEBI:29105"/>
        <note>ligand shared between dimeric partners</note>
    </ligand>
</feature>
<evidence type="ECO:0000256" key="9">
    <source>
        <dbReference type="SAM" id="MobiDB-lite"/>
    </source>
</evidence>
<dbReference type="InterPro" id="IPR004361">
    <property type="entry name" value="Glyoxalase_1"/>
</dbReference>
<keyword evidence="4 8" id="KW-0479">Metal-binding</keyword>
<comment type="caution">
    <text evidence="11">The sequence shown here is derived from an EMBL/GenBank/DDBJ whole genome shotgun (WGS) entry which is preliminary data.</text>
</comment>
<evidence type="ECO:0000256" key="2">
    <source>
        <dbReference type="ARBA" id="ARBA00010363"/>
    </source>
</evidence>
<gene>
    <name evidence="11" type="primary">g951</name>
    <name evidence="11" type="ORF">C2E20_0951</name>
</gene>
<feature type="domain" description="VOC" evidence="10">
    <location>
        <begin position="913"/>
        <end position="1037"/>
    </location>
</feature>
<feature type="binding site" evidence="8">
    <location>
        <position position="916"/>
    </location>
    <ligand>
        <name>Zn(2+)</name>
        <dbReference type="ChEBI" id="CHEBI:29105"/>
        <note>ligand shared between dimeric partners</note>
    </ligand>
</feature>
<dbReference type="SUPFAM" id="SSF54593">
    <property type="entry name" value="Glyoxalase/Bleomycin resistance protein/Dihydroxybiphenyl dioxygenase"/>
    <property type="match status" value="2"/>
</dbReference>
<feature type="region of interest" description="Disordered" evidence="9">
    <location>
        <begin position="111"/>
        <end position="147"/>
    </location>
</feature>
<comment type="similarity">
    <text evidence="2">Belongs to the glyoxalase I family.</text>
</comment>
<evidence type="ECO:0000256" key="7">
    <source>
        <dbReference type="ARBA" id="ARBA00048273"/>
    </source>
</evidence>
<dbReference type="PANTHER" id="PTHR46036:SF2">
    <property type="entry name" value="LACTOYLGLUTATHIONE LYASE GLX1"/>
    <property type="match status" value="1"/>
</dbReference>
<feature type="compositionally biased region" description="Low complexity" evidence="9">
    <location>
        <begin position="351"/>
        <end position="363"/>
    </location>
</feature>
<evidence type="ECO:0000256" key="3">
    <source>
        <dbReference type="ARBA" id="ARBA00012081"/>
    </source>
</evidence>
<keyword evidence="12" id="KW-1185">Reference proteome</keyword>
<organism evidence="11 12">
    <name type="scientific">Micractinium conductrix</name>
    <dbReference type="NCBI Taxonomy" id="554055"/>
    <lineage>
        <taxon>Eukaryota</taxon>
        <taxon>Viridiplantae</taxon>
        <taxon>Chlorophyta</taxon>
        <taxon>core chlorophytes</taxon>
        <taxon>Trebouxiophyceae</taxon>
        <taxon>Chlorellales</taxon>
        <taxon>Chlorellaceae</taxon>
        <taxon>Chlorella clade</taxon>
        <taxon>Micractinium</taxon>
    </lineage>
</organism>
<dbReference type="PROSITE" id="PS00934">
    <property type="entry name" value="GLYOXALASE_I_1"/>
    <property type="match status" value="1"/>
</dbReference>
<dbReference type="EC" id="4.4.1.5" evidence="3"/>
<dbReference type="Gene3D" id="3.10.180.10">
    <property type="entry name" value="2,3-Dihydroxybiphenyl 1,2-Dioxygenase, domain 1"/>
    <property type="match status" value="2"/>
</dbReference>
<dbReference type="EMBL" id="LHPF02000001">
    <property type="protein sequence ID" value="PSC76769.1"/>
    <property type="molecule type" value="Genomic_DNA"/>
</dbReference>
<dbReference type="InterPro" id="IPR018146">
    <property type="entry name" value="Glyoxalase_1_CS"/>
</dbReference>
<evidence type="ECO:0000313" key="12">
    <source>
        <dbReference type="Proteomes" id="UP000239649"/>
    </source>
</evidence>
<dbReference type="GO" id="GO:0004462">
    <property type="term" value="F:lactoylglutathione lyase activity"/>
    <property type="evidence" value="ECO:0007669"/>
    <property type="project" value="UniProtKB-EC"/>
</dbReference>
<dbReference type="STRING" id="554055.A0A2P6VRQ2"/>
<sequence length="1047" mass="112908">MPPPQPITRRAGAERPRHTHAATATSRHRRLLEEAGPLTVGMLRLQIWNGLGPLQPRASPPCARARASLRGPLRAGVLAPLSILARQAKVCDVVCETWDFPAECASRRTRRHLASGPSPTAVAQRVHPGSGGGVLHPASGAASGSGGNVLQRRLQHHLLGLPTKKRGRHGPESEEEGGHPGNSAEETAAAAEEGEEEGAAAMQEGEILMRTRRRPLRCWPSTRPTVAAALLFSALQLGAPVLLAGSGDRQACFATLLAKDLLDLDFSVEACQPDQAGLPFCRPADATSFIVLRSPGHPGAPCPPPPAAWLQQQQRHPPPEPPSGPAATSDNGVVYGILQPHLLPPPPPQQQQPQQAAPGLRPAADAREAAQHAPLLPPPVQLQLQLLQLLQPPPPQPPPLDVREPADLMAVFQQARPLSLAYGGSTLRGLPVRLREHEAELLAGTHSCLQSQEQPGIDLLRAVLPNEAAVQLVYRAHLVSRSFVLAAVSADSLGGDRSQMEVLVAAAEQAVIDASRATALNRSLDVGPRFVSMPGTCVATGAAGAAAAQQQALDLYDDPKYYAKQGGKREAAAAQQQALDLYDDPKYYAKQGGKQGAAAAQQQALDLYDDPKYYAKQGGKQGAAATNGFANKPIYSCGGEKWHLYRRKTDNSWEATGDPLTKGSTALPKNPSCVQLGRAAATLIYPAFDARAITLSLAPIDGAPANYAEVLPPEMQLARVRRRDTWCRSNESMHSLRSLSCVSSLRAASRALPVYRSPRQARRMAAVPAAAAAGWAAEDERRMLHAVYRVGDMDKTIQYYKECFGMQLLRYRDISEEKYSNAFLGYGPETTHFAMELTYNYGVDSYDLGEGFGHFGIATADVYKMVEAVKAKGGKVSREPGPVKGGKTHIAFVEDPTGYKFELIQREGDIPEPLAQVMLRVGDLDRSIKFYTEVLGMKLIRTRENPEYKYTLAFLGYGPEESNCVFELTYNWGKESYSKGNAYAQVAISTKDVYKTAQHIKAAGGNVTRDAGPVPGIGTKITACLDPDGYKIVFVDNEDFLKELEQK</sequence>
<dbReference type="GO" id="GO:0046872">
    <property type="term" value="F:metal ion binding"/>
    <property type="evidence" value="ECO:0007669"/>
    <property type="project" value="UniProtKB-KW"/>
</dbReference>
<comment type="pathway">
    <text evidence="1">Secondary metabolite metabolism; methylglyoxal degradation; (R)-lactate from methylglyoxal: step 1/2.</text>
</comment>
<evidence type="ECO:0000256" key="4">
    <source>
        <dbReference type="ARBA" id="ARBA00022723"/>
    </source>
</evidence>
<dbReference type="InterPro" id="IPR004360">
    <property type="entry name" value="Glyas_Fos-R_dOase_dom"/>
</dbReference>
<feature type="region of interest" description="Disordered" evidence="9">
    <location>
        <begin position="295"/>
        <end position="369"/>
    </location>
</feature>
<evidence type="ECO:0000313" key="11">
    <source>
        <dbReference type="EMBL" id="PSC76769.1"/>
    </source>
</evidence>
<dbReference type="InterPro" id="IPR029068">
    <property type="entry name" value="Glyas_Bleomycin-R_OHBP_Dase"/>
</dbReference>
<reference evidence="11 12" key="1">
    <citation type="journal article" date="2018" name="Plant J.">
        <title>Genome sequences of Chlorella sorokiniana UTEX 1602 and Micractinium conductrix SAG 241.80: implications to maltose excretion by a green alga.</title>
        <authorList>
            <person name="Arriola M.B."/>
            <person name="Velmurugan N."/>
            <person name="Zhang Y."/>
            <person name="Plunkett M.H."/>
            <person name="Hondzo H."/>
            <person name="Barney B.M."/>
        </authorList>
    </citation>
    <scope>NUCLEOTIDE SEQUENCE [LARGE SCALE GENOMIC DNA]</scope>
    <source>
        <strain evidence="11 12">SAG 241.80</strain>
    </source>
</reference>
<dbReference type="Pfam" id="PF00903">
    <property type="entry name" value="Glyoxalase"/>
    <property type="match status" value="2"/>
</dbReference>
<keyword evidence="5" id="KW-0456">Lyase</keyword>
<proteinExistence type="inferred from homology"/>
<evidence type="ECO:0000256" key="1">
    <source>
        <dbReference type="ARBA" id="ARBA00005008"/>
    </source>
</evidence>
<dbReference type="OrthoDB" id="16820at2759"/>
<feature type="compositionally biased region" description="Pro residues" evidence="9">
    <location>
        <begin position="298"/>
        <end position="307"/>
    </location>
</feature>
<dbReference type="AlphaFoldDB" id="A0A2P6VRQ2"/>
<comment type="cofactor">
    <cofactor evidence="8">
        <name>Zn(2+)</name>
        <dbReference type="ChEBI" id="CHEBI:29105"/>
    </cofactor>
    <text evidence="8">Binds 1 zinc ion per subunit. In the homodimer, two zinc ions are bound between subunits.</text>
</comment>
<dbReference type="InterPro" id="IPR037523">
    <property type="entry name" value="VOC_core"/>
</dbReference>
<dbReference type="UniPathway" id="UPA00619">
    <property type="reaction ID" value="UER00675"/>
</dbReference>
<feature type="region of interest" description="Disordered" evidence="9">
    <location>
        <begin position="159"/>
        <end position="199"/>
    </location>
</feature>
<feature type="domain" description="VOC" evidence="10">
    <location>
        <begin position="782"/>
        <end position="906"/>
    </location>
</feature>
<dbReference type="PANTHER" id="PTHR46036">
    <property type="entry name" value="LACTOYLGLUTATHIONE LYASE"/>
    <property type="match status" value="1"/>
</dbReference>
<dbReference type="PROSITE" id="PS51819">
    <property type="entry name" value="VOC"/>
    <property type="match status" value="2"/>
</dbReference>
<evidence type="ECO:0000256" key="6">
    <source>
        <dbReference type="ARBA" id="ARBA00030537"/>
    </source>
</evidence>
<keyword evidence="8" id="KW-0862">Zinc</keyword>
<dbReference type="NCBIfam" id="TIGR00068">
    <property type="entry name" value="glyox_I"/>
    <property type="match status" value="2"/>
</dbReference>